<keyword evidence="1" id="KW-0677">Repeat</keyword>
<keyword evidence="5" id="KW-1185">Reference proteome</keyword>
<evidence type="ECO:0000256" key="3">
    <source>
        <dbReference type="PROSITE-ProRule" id="PRU00302"/>
    </source>
</evidence>
<dbReference type="PROSITE" id="PS50923">
    <property type="entry name" value="SUSHI"/>
    <property type="match status" value="2"/>
</dbReference>
<evidence type="ECO:0000313" key="5">
    <source>
        <dbReference type="Proteomes" id="UP000694382"/>
    </source>
</evidence>
<evidence type="ECO:0000256" key="2">
    <source>
        <dbReference type="ARBA" id="ARBA00023157"/>
    </source>
</evidence>
<feature type="disulfide bond" evidence="3">
    <location>
        <begin position="90"/>
        <end position="133"/>
    </location>
</feature>
<comment type="caution">
    <text evidence="3">Lacks conserved residue(s) required for the propagation of feature annotation.</text>
</comment>
<evidence type="ECO:0000313" key="4">
    <source>
        <dbReference type="Ensembl" id="ENSCPVP00000010061.1"/>
    </source>
</evidence>
<dbReference type="InterPro" id="IPR051277">
    <property type="entry name" value="SEZ6_CSMD_C4BPB_Regulators"/>
</dbReference>
<proteinExistence type="predicted"/>
<dbReference type="PANTHER" id="PTHR45656">
    <property type="entry name" value="PROTEIN CBR-CLEC-78"/>
    <property type="match status" value="1"/>
</dbReference>
<dbReference type="SUPFAM" id="SSF57535">
    <property type="entry name" value="Complement control module/SCR domain"/>
    <property type="match status" value="2"/>
</dbReference>
<dbReference type="Ensembl" id="ENSCPVT00000010509.2">
    <property type="protein sequence ID" value="ENSCPVP00000010061.1"/>
    <property type="gene ID" value="ENSCPVG00000007357.2"/>
</dbReference>
<reference evidence="4" key="1">
    <citation type="submission" date="2020-02" db="EMBL/GenBank/DDBJ databases">
        <authorList>
            <person name="Enbody D E."/>
            <person name="Pettersson E M."/>
        </authorList>
    </citation>
    <scope>NUCLEOTIDE SEQUENCE [LARGE SCALE GENOMIC DNA]</scope>
</reference>
<organism evidence="4 5">
    <name type="scientific">Geospiza parvula</name>
    <name type="common">Small tree-finch</name>
    <name type="synonym">Camarhynchus parvulus</name>
    <dbReference type="NCBI Taxonomy" id="87175"/>
    <lineage>
        <taxon>Eukaryota</taxon>
        <taxon>Metazoa</taxon>
        <taxon>Chordata</taxon>
        <taxon>Craniata</taxon>
        <taxon>Vertebrata</taxon>
        <taxon>Euteleostomi</taxon>
        <taxon>Archelosauria</taxon>
        <taxon>Archosauria</taxon>
        <taxon>Dinosauria</taxon>
        <taxon>Saurischia</taxon>
        <taxon>Theropoda</taxon>
        <taxon>Coelurosauria</taxon>
        <taxon>Aves</taxon>
        <taxon>Neognathae</taxon>
        <taxon>Neoaves</taxon>
        <taxon>Telluraves</taxon>
        <taxon>Australaves</taxon>
        <taxon>Passeriformes</taxon>
        <taxon>Thraupidae</taxon>
        <taxon>Camarhynchus</taxon>
    </lineage>
</organism>
<dbReference type="PANTHER" id="PTHR45656:SF15">
    <property type="entry name" value="SUSHI DOMAIN-CONTAINING PROTEIN"/>
    <property type="match status" value="1"/>
</dbReference>
<protein>
    <submittedName>
        <fullName evidence="4">Uncharacterized protein</fullName>
    </submittedName>
</protein>
<reference evidence="4" key="3">
    <citation type="submission" date="2025-09" db="UniProtKB">
        <authorList>
            <consortium name="Ensembl"/>
        </authorList>
    </citation>
    <scope>IDENTIFICATION</scope>
</reference>
<sequence length="172" mass="18013">SGSGGAGRDLTPPCASLCLPSPRACGAPTRLQFAELNEEHRNAIDFPVGKTVQYTCHPGYAKVPGMSPTLTCLESGVWSEALEFCKSIPCEPPPDIPNGQHTGRLQSEFHYGTAVTYSCNRGLPLHGEPSIHCTTRDGHNGVWSEPLPACGGGLGCPGVQGPPAILPAPLRC</sequence>
<keyword evidence="3" id="KW-0768">Sushi</keyword>
<reference evidence="4" key="2">
    <citation type="submission" date="2025-08" db="UniProtKB">
        <authorList>
            <consortium name="Ensembl"/>
        </authorList>
    </citation>
    <scope>IDENTIFICATION</scope>
</reference>
<keyword evidence="2 3" id="KW-1015">Disulfide bond</keyword>
<dbReference type="InterPro" id="IPR000436">
    <property type="entry name" value="Sushi_SCR_CCP_dom"/>
</dbReference>
<accession>A0A8C3MYE8</accession>
<dbReference type="Proteomes" id="UP000694382">
    <property type="component" value="Chromosome 26"/>
</dbReference>
<dbReference type="InterPro" id="IPR035976">
    <property type="entry name" value="Sushi/SCR/CCP_sf"/>
</dbReference>
<dbReference type="SMART" id="SM00032">
    <property type="entry name" value="CCP"/>
    <property type="match status" value="2"/>
</dbReference>
<evidence type="ECO:0000256" key="1">
    <source>
        <dbReference type="ARBA" id="ARBA00022737"/>
    </source>
</evidence>
<dbReference type="Pfam" id="PF00084">
    <property type="entry name" value="Sushi"/>
    <property type="match status" value="2"/>
</dbReference>
<dbReference type="Gene3D" id="2.10.70.10">
    <property type="entry name" value="Complement Module, domain 1"/>
    <property type="match status" value="2"/>
</dbReference>
<dbReference type="CDD" id="cd00033">
    <property type="entry name" value="CCP"/>
    <property type="match status" value="2"/>
</dbReference>
<name>A0A8C3MYE8_GEOPR</name>
<dbReference type="AlphaFoldDB" id="A0A8C3MYE8"/>